<evidence type="ECO:0000313" key="2">
    <source>
        <dbReference type="EMBL" id="SAM83750.1"/>
    </source>
</evidence>
<feature type="signal peptide" evidence="1">
    <location>
        <begin position="1"/>
        <end position="27"/>
    </location>
</feature>
<proteinExistence type="predicted"/>
<accession>A0A1K0G7Q9</accession>
<evidence type="ECO:0000313" key="3">
    <source>
        <dbReference type="Proteomes" id="UP000179920"/>
    </source>
</evidence>
<name>A0A1K0G7Q9_9BASI</name>
<keyword evidence="1" id="KW-0732">Signal</keyword>
<reference evidence="3" key="1">
    <citation type="submission" date="2016-04" db="EMBL/GenBank/DDBJ databases">
        <authorList>
            <person name="Guldener U."/>
            <person name="Guldener U."/>
        </authorList>
    </citation>
    <scope>NUCLEOTIDE SEQUENCE [LARGE SCALE GENOMIC DNA]</scope>
    <source>
        <strain evidence="3">UB2112</strain>
    </source>
</reference>
<gene>
    <name evidence="2" type="ORF">UBRO_20109</name>
</gene>
<evidence type="ECO:0000256" key="1">
    <source>
        <dbReference type="SAM" id="SignalP"/>
    </source>
</evidence>
<dbReference type="EMBL" id="LT558127">
    <property type="protein sequence ID" value="SAM83750.1"/>
    <property type="molecule type" value="Genomic_DNA"/>
</dbReference>
<protein>
    <submittedName>
        <fullName evidence="2">Related to Mig1 protein</fullName>
    </submittedName>
</protein>
<organism evidence="2 3">
    <name type="scientific">Ustilago bromivora</name>
    <dbReference type="NCBI Taxonomy" id="307758"/>
    <lineage>
        <taxon>Eukaryota</taxon>
        <taxon>Fungi</taxon>
        <taxon>Dikarya</taxon>
        <taxon>Basidiomycota</taxon>
        <taxon>Ustilaginomycotina</taxon>
        <taxon>Ustilaginomycetes</taxon>
        <taxon>Ustilaginales</taxon>
        <taxon>Ustilaginaceae</taxon>
        <taxon>Ustilago</taxon>
    </lineage>
</organism>
<feature type="chain" id="PRO_5009664173" evidence="1">
    <location>
        <begin position="28"/>
        <end position="176"/>
    </location>
</feature>
<dbReference type="Proteomes" id="UP000179920">
    <property type="component" value="Chromosome XI"/>
</dbReference>
<dbReference type="AlphaFoldDB" id="A0A1K0G7Q9"/>
<dbReference type="OrthoDB" id="2548679at2759"/>
<sequence length="176" mass="19944">MTQASTSAANFGLLLVALVLMLGSVVGELTPRHVPHHLFAREDTNTRFGSDSNHTCFTHWAGDLTAAEACLYVSSSDVKTRLMIKDDHMKDFKMKEPTDMFSIRYPNLGGVQLFYYNFDPSTGCKDIKLLRGDNKAWRIWVSDEHGNDRDIDTKNHAETTKTLCSKWIHIHVKRDG</sequence>